<dbReference type="AlphaFoldDB" id="A0A0E9WSX7"/>
<reference evidence="1" key="1">
    <citation type="submission" date="2014-11" db="EMBL/GenBank/DDBJ databases">
        <authorList>
            <person name="Amaro Gonzalez C."/>
        </authorList>
    </citation>
    <scope>NUCLEOTIDE SEQUENCE</scope>
</reference>
<protein>
    <submittedName>
        <fullName evidence="1">Uncharacterized protein</fullName>
    </submittedName>
</protein>
<organism evidence="1">
    <name type="scientific">Anguilla anguilla</name>
    <name type="common">European freshwater eel</name>
    <name type="synonym">Muraena anguilla</name>
    <dbReference type="NCBI Taxonomy" id="7936"/>
    <lineage>
        <taxon>Eukaryota</taxon>
        <taxon>Metazoa</taxon>
        <taxon>Chordata</taxon>
        <taxon>Craniata</taxon>
        <taxon>Vertebrata</taxon>
        <taxon>Euteleostomi</taxon>
        <taxon>Actinopterygii</taxon>
        <taxon>Neopterygii</taxon>
        <taxon>Teleostei</taxon>
        <taxon>Anguilliformes</taxon>
        <taxon>Anguillidae</taxon>
        <taxon>Anguilla</taxon>
    </lineage>
</organism>
<evidence type="ECO:0000313" key="1">
    <source>
        <dbReference type="EMBL" id="JAH93524.1"/>
    </source>
</evidence>
<dbReference type="EMBL" id="GBXM01015053">
    <property type="protein sequence ID" value="JAH93524.1"/>
    <property type="molecule type" value="Transcribed_RNA"/>
</dbReference>
<name>A0A0E9WSX7_ANGAN</name>
<sequence length="40" mass="4438">MNLKAVIKKVIIIIQLVLLHRKLLLLKGCSVAGKTLRADL</sequence>
<accession>A0A0E9WSX7</accession>
<reference evidence="1" key="2">
    <citation type="journal article" date="2015" name="Fish Shellfish Immunol.">
        <title>Early steps in the European eel (Anguilla anguilla)-Vibrio vulnificus interaction in the gills: Role of the RtxA13 toxin.</title>
        <authorList>
            <person name="Callol A."/>
            <person name="Pajuelo D."/>
            <person name="Ebbesson L."/>
            <person name="Teles M."/>
            <person name="MacKenzie S."/>
            <person name="Amaro C."/>
        </authorList>
    </citation>
    <scope>NUCLEOTIDE SEQUENCE</scope>
</reference>
<proteinExistence type="predicted"/>